<dbReference type="EMBL" id="JAKWBI020000017">
    <property type="protein sequence ID" value="KAJ2906209.1"/>
    <property type="molecule type" value="Genomic_DNA"/>
</dbReference>
<evidence type="ECO:0000313" key="1">
    <source>
        <dbReference type="EMBL" id="KAJ2906209.1"/>
    </source>
</evidence>
<name>A0AAD5WUS1_9PEZI</name>
<gene>
    <name evidence="1" type="ORF">MKZ38_002634</name>
</gene>
<dbReference type="AlphaFoldDB" id="A0AAD5WUS1"/>
<dbReference type="Proteomes" id="UP001201980">
    <property type="component" value="Unassembled WGS sequence"/>
</dbReference>
<accession>A0AAD5WUS1</accession>
<keyword evidence="2" id="KW-1185">Reference proteome</keyword>
<sequence length="160" mass="17830">MYPSLPSPAKLDEYAVRDVSLQGQRQGQRRKQCVVEHWNSCVSWIGTFQDLYVVLVCLQAVGHGAILPSSTKRRDPSTDEYSVQSYYHLAIPEKSKEIQRNLGSFGMRTPSTPSQTSSIKFSTPGIQEDSALPPYFVKEKKEKTISDIRPAVVSAVLAVI</sequence>
<reference evidence="1" key="1">
    <citation type="submission" date="2022-07" db="EMBL/GenBank/DDBJ databases">
        <title>Draft genome sequence of Zalerion maritima ATCC 34329, a (micro)plastics degrading marine fungus.</title>
        <authorList>
            <person name="Paco A."/>
            <person name="Goncalves M.F.M."/>
            <person name="Rocha-Santos T.A.P."/>
            <person name="Alves A."/>
        </authorList>
    </citation>
    <scope>NUCLEOTIDE SEQUENCE</scope>
    <source>
        <strain evidence="1">ATCC 34329</strain>
    </source>
</reference>
<protein>
    <submittedName>
        <fullName evidence="1">Uncharacterized protein</fullName>
    </submittedName>
</protein>
<proteinExistence type="predicted"/>
<organism evidence="1 2">
    <name type="scientific">Zalerion maritima</name>
    <dbReference type="NCBI Taxonomy" id="339359"/>
    <lineage>
        <taxon>Eukaryota</taxon>
        <taxon>Fungi</taxon>
        <taxon>Dikarya</taxon>
        <taxon>Ascomycota</taxon>
        <taxon>Pezizomycotina</taxon>
        <taxon>Sordariomycetes</taxon>
        <taxon>Lulworthiomycetidae</taxon>
        <taxon>Lulworthiales</taxon>
        <taxon>Lulworthiaceae</taxon>
        <taxon>Zalerion</taxon>
    </lineage>
</organism>
<evidence type="ECO:0000313" key="2">
    <source>
        <dbReference type="Proteomes" id="UP001201980"/>
    </source>
</evidence>
<comment type="caution">
    <text evidence="1">The sequence shown here is derived from an EMBL/GenBank/DDBJ whole genome shotgun (WGS) entry which is preliminary data.</text>
</comment>